<keyword evidence="3" id="KW-1185">Reference proteome</keyword>
<organism evidence="2 3">
    <name type="scientific">Dibothriocephalus latus</name>
    <name type="common">Fish tapeworm</name>
    <name type="synonym">Diphyllobothrium latum</name>
    <dbReference type="NCBI Taxonomy" id="60516"/>
    <lineage>
        <taxon>Eukaryota</taxon>
        <taxon>Metazoa</taxon>
        <taxon>Spiralia</taxon>
        <taxon>Lophotrochozoa</taxon>
        <taxon>Platyhelminthes</taxon>
        <taxon>Cestoda</taxon>
        <taxon>Eucestoda</taxon>
        <taxon>Diphyllobothriidea</taxon>
        <taxon>Diphyllobothriidae</taxon>
        <taxon>Dibothriocephalus</taxon>
    </lineage>
</organism>
<sequence>MDSEERKKSAKLIRKSSNASYVKKRIFKNRLLASKAVSKAQKHLAPLAASGQTLEFSPEMLKTCAEINAITAFAPEEHTYLQKHLRHLTLSLIHRTIRIMEQNKRGMPQISDIDFAAQNMGLEPTSPQNPPPDFLRRMAQLAGTQKNLLNASEGPPALPQPSQTKPEDAAAASASAETASKQKDPIPASLSHPRVMQAAIIEVSGSCKLTSS</sequence>
<evidence type="ECO:0000256" key="1">
    <source>
        <dbReference type="SAM" id="MobiDB-lite"/>
    </source>
</evidence>
<gene>
    <name evidence="2" type="ORF">DILT_LOCUS9180</name>
</gene>
<accession>A0A3P7NXE6</accession>
<feature type="compositionally biased region" description="Low complexity" evidence="1">
    <location>
        <begin position="169"/>
        <end position="179"/>
    </location>
</feature>
<dbReference type="OrthoDB" id="361039at2759"/>
<evidence type="ECO:0000313" key="2">
    <source>
        <dbReference type="EMBL" id="VDN13349.1"/>
    </source>
</evidence>
<dbReference type="EMBL" id="UYRU01056184">
    <property type="protein sequence ID" value="VDN13349.1"/>
    <property type="molecule type" value="Genomic_DNA"/>
</dbReference>
<reference evidence="2 3" key="1">
    <citation type="submission" date="2018-11" db="EMBL/GenBank/DDBJ databases">
        <authorList>
            <consortium name="Pathogen Informatics"/>
        </authorList>
    </citation>
    <scope>NUCLEOTIDE SEQUENCE [LARGE SCALE GENOMIC DNA]</scope>
</reference>
<proteinExistence type="predicted"/>
<feature type="region of interest" description="Disordered" evidence="1">
    <location>
        <begin position="149"/>
        <end position="192"/>
    </location>
</feature>
<name>A0A3P7NXE6_DIBLA</name>
<dbReference type="Proteomes" id="UP000281553">
    <property type="component" value="Unassembled WGS sequence"/>
</dbReference>
<dbReference type="AlphaFoldDB" id="A0A3P7NXE6"/>
<protein>
    <submittedName>
        <fullName evidence="2">Uncharacterized protein</fullName>
    </submittedName>
</protein>
<evidence type="ECO:0000313" key="3">
    <source>
        <dbReference type="Proteomes" id="UP000281553"/>
    </source>
</evidence>